<dbReference type="NCBIfam" id="TIGR00254">
    <property type="entry name" value="GGDEF"/>
    <property type="match status" value="1"/>
</dbReference>
<evidence type="ECO:0000256" key="4">
    <source>
        <dbReference type="ARBA" id="ARBA00022989"/>
    </source>
</evidence>
<dbReference type="PANTHER" id="PTHR45138:SF9">
    <property type="entry name" value="DIGUANYLATE CYCLASE DGCM-RELATED"/>
    <property type="match status" value="1"/>
</dbReference>
<dbReference type="InterPro" id="IPR042240">
    <property type="entry name" value="CHASE_sf"/>
</dbReference>
<dbReference type="InterPro" id="IPR006189">
    <property type="entry name" value="CHASE_dom"/>
</dbReference>
<dbReference type="SUPFAM" id="SSF55073">
    <property type="entry name" value="Nucleotide cyclase"/>
    <property type="match status" value="1"/>
</dbReference>
<dbReference type="InterPro" id="IPR035965">
    <property type="entry name" value="PAS-like_dom_sf"/>
</dbReference>
<dbReference type="InterPro" id="IPR003018">
    <property type="entry name" value="GAF"/>
</dbReference>
<dbReference type="Gene3D" id="3.30.450.40">
    <property type="match status" value="1"/>
</dbReference>
<dbReference type="CDD" id="cd01949">
    <property type="entry name" value="GGDEF"/>
    <property type="match status" value="1"/>
</dbReference>
<comment type="caution">
    <text evidence="9">The sequence shown here is derived from an EMBL/GenBank/DDBJ whole genome shotgun (WGS) entry which is preliminary data.</text>
</comment>
<name>A0ABW6ZYN2_9HYPH</name>
<dbReference type="InterPro" id="IPR029787">
    <property type="entry name" value="Nucleotide_cyclase"/>
</dbReference>
<dbReference type="SMART" id="SM01079">
    <property type="entry name" value="CHASE"/>
    <property type="match status" value="1"/>
</dbReference>
<dbReference type="SUPFAM" id="SSF55781">
    <property type="entry name" value="GAF domain-like"/>
    <property type="match status" value="1"/>
</dbReference>
<dbReference type="Gene3D" id="3.30.450.20">
    <property type="entry name" value="PAS domain"/>
    <property type="match status" value="1"/>
</dbReference>
<evidence type="ECO:0000256" key="5">
    <source>
        <dbReference type="ARBA" id="ARBA00023136"/>
    </source>
</evidence>
<dbReference type="GO" id="GO:0052621">
    <property type="term" value="F:diguanylate cyclase activity"/>
    <property type="evidence" value="ECO:0007669"/>
    <property type="project" value="UniProtKB-EC"/>
</dbReference>
<dbReference type="EC" id="2.7.7.65" evidence="2"/>
<organism evidence="9 10">
    <name type="scientific">Xanthobacter oligotrophicus</name>
    <dbReference type="NCBI Taxonomy" id="2607286"/>
    <lineage>
        <taxon>Bacteria</taxon>
        <taxon>Pseudomonadati</taxon>
        <taxon>Pseudomonadota</taxon>
        <taxon>Alphaproteobacteria</taxon>
        <taxon>Hyphomicrobiales</taxon>
        <taxon>Xanthobacteraceae</taxon>
        <taxon>Xanthobacter</taxon>
    </lineage>
</organism>
<keyword evidence="9" id="KW-0808">Transferase</keyword>
<comment type="subcellular location">
    <subcellularLocation>
        <location evidence="1">Membrane</location>
    </subcellularLocation>
</comment>
<dbReference type="PANTHER" id="PTHR45138">
    <property type="entry name" value="REGULATORY COMPONENTS OF SENSORY TRANSDUCTION SYSTEM"/>
    <property type="match status" value="1"/>
</dbReference>
<proteinExistence type="predicted"/>
<dbReference type="InterPro" id="IPR029016">
    <property type="entry name" value="GAF-like_dom_sf"/>
</dbReference>
<evidence type="ECO:0000259" key="7">
    <source>
        <dbReference type="PROSITE" id="PS50839"/>
    </source>
</evidence>
<dbReference type="Pfam" id="PF13426">
    <property type="entry name" value="PAS_9"/>
    <property type="match status" value="1"/>
</dbReference>
<evidence type="ECO:0000313" key="9">
    <source>
        <dbReference type="EMBL" id="MFG1372916.1"/>
    </source>
</evidence>
<reference evidence="9 10" key="1">
    <citation type="submission" date="2024-02" db="EMBL/GenBank/DDBJ databases">
        <title>Expansion and revision of Xanthobacter and proposal of Roseixanthobacter gen. nov.</title>
        <authorList>
            <person name="Soltysiak M.P.M."/>
            <person name="Jalihal A."/>
            <person name="Ory A."/>
            <person name="Chrisophersen C."/>
            <person name="Lee A.D."/>
            <person name="Boulton J."/>
            <person name="Springer M."/>
        </authorList>
    </citation>
    <scope>NUCLEOTIDE SEQUENCE [LARGE SCALE GENOMIC DNA]</scope>
    <source>
        <strain evidence="9 10">23A</strain>
    </source>
</reference>
<dbReference type="PROSITE" id="PS50839">
    <property type="entry name" value="CHASE"/>
    <property type="match status" value="1"/>
</dbReference>
<evidence type="ECO:0000313" key="10">
    <source>
        <dbReference type="Proteomes" id="UP001604002"/>
    </source>
</evidence>
<keyword evidence="4" id="KW-1133">Transmembrane helix</keyword>
<dbReference type="Pfam" id="PF00990">
    <property type="entry name" value="GGDEF"/>
    <property type="match status" value="1"/>
</dbReference>
<keyword evidence="5" id="KW-0472">Membrane</keyword>
<dbReference type="Proteomes" id="UP001604002">
    <property type="component" value="Unassembled WGS sequence"/>
</dbReference>
<dbReference type="Gene3D" id="3.30.70.270">
    <property type="match status" value="1"/>
</dbReference>
<evidence type="ECO:0000256" key="6">
    <source>
        <dbReference type="ARBA" id="ARBA00034247"/>
    </source>
</evidence>
<dbReference type="EMBL" id="JBAFVH010000006">
    <property type="protein sequence ID" value="MFG1372916.1"/>
    <property type="molecule type" value="Genomic_DNA"/>
</dbReference>
<dbReference type="SUPFAM" id="SSF55785">
    <property type="entry name" value="PYP-like sensor domain (PAS domain)"/>
    <property type="match status" value="1"/>
</dbReference>
<dbReference type="Pfam" id="PF03924">
    <property type="entry name" value="CHASE"/>
    <property type="match status" value="1"/>
</dbReference>
<dbReference type="Gene3D" id="3.30.450.350">
    <property type="entry name" value="CHASE domain"/>
    <property type="match status" value="1"/>
</dbReference>
<feature type="domain" description="CHASE" evidence="7">
    <location>
        <begin position="147"/>
        <end position="256"/>
    </location>
</feature>
<dbReference type="Pfam" id="PF01590">
    <property type="entry name" value="GAF"/>
    <property type="match status" value="1"/>
</dbReference>
<sequence>MGLQDRKLLNWRAGAVAAAIFAAGLAATWAAGSLARHIIHSNTQSRFSADTAEMASAVGERVRAHAEVLVSMQGLYASVGRIDRAQFQRYVDVLDLVRRYPGFEALQVLRHVAPDGLAAFIAETRADTSVDPRGQPNFTVHPAGPRPVYNVIQFVEPMRGNERVLGFDVGSNPAQLDSLVRGGDTGRIVATPPVKLLQDESGGLGFILRAPLYKAGELTATVEQRRNALLGFAAAVYRANDLMRGVLDARTLQQMNVRVLDRGYARVSSEGAVTAEPADPAAAAVLLFDSREPNLQVVTPVAEVPIGIAAERALVVGDRLWLLHFAARAGSSYEADQTIPAVVLASGSVISLLLAGMALSLMRAGRLSRSLGALDAEQRALVENPLAGILFTHGREVVRGNHRMGELCGRAPEALAGLDLADLAARPEDVAAFEAALAAIAAGGTAALELHLSCPDRPPVVVDAFGRPLFLQGRRGDGDVLWVMQDKTDALAVEAERRSHERALHEANADLTRLVDAAEARTREITLLAELSSILQSCQSTDEVFASVQAYASRLFPGEAGALYVLNRTRDQVVRGGRWGAPKADVAAFAPGACWALRRGQAFPVSEASRGLVCDHVAGAVGDAGAPDHVCQPLIARNRLLGLFYREPAAEEASASALQLATMLAEQVSLALANIDLREQLRGQALRDPLTGLGNRRFVEDALALQIAGVAGDGRALSVALIDLDHFKRINDTYSHEAGDAVLRAIGDVLRANTRQSDIIARYGGEEFLLLLPNTTQDGALAVANHLLEAVRSLRVLWSGGVLDGVTASIGVATFPDHVSRPDDLIVAADAALYRAKALGRDQVVVSAVAPDAAGRPDLPTLHAVE</sequence>
<comment type="catalytic activity">
    <reaction evidence="6">
        <text>2 GTP = 3',3'-c-di-GMP + 2 diphosphate</text>
        <dbReference type="Rhea" id="RHEA:24898"/>
        <dbReference type="ChEBI" id="CHEBI:33019"/>
        <dbReference type="ChEBI" id="CHEBI:37565"/>
        <dbReference type="ChEBI" id="CHEBI:58805"/>
        <dbReference type="EC" id="2.7.7.65"/>
    </reaction>
</comment>
<accession>A0ABW6ZYN2</accession>
<evidence type="ECO:0000256" key="2">
    <source>
        <dbReference type="ARBA" id="ARBA00012528"/>
    </source>
</evidence>
<evidence type="ECO:0000259" key="8">
    <source>
        <dbReference type="PROSITE" id="PS50887"/>
    </source>
</evidence>
<protein>
    <recommendedName>
        <fullName evidence="2">diguanylate cyclase</fullName>
        <ecNumber evidence="2">2.7.7.65</ecNumber>
    </recommendedName>
</protein>
<dbReference type="InterPro" id="IPR000160">
    <property type="entry name" value="GGDEF_dom"/>
</dbReference>
<gene>
    <name evidence="9" type="ORF">V5F32_12140</name>
</gene>
<keyword evidence="3" id="KW-0812">Transmembrane</keyword>
<dbReference type="RefSeq" id="WP_393992756.1">
    <property type="nucleotide sequence ID" value="NZ_JBAFVH010000006.1"/>
</dbReference>
<evidence type="ECO:0000256" key="3">
    <source>
        <dbReference type="ARBA" id="ARBA00022692"/>
    </source>
</evidence>
<evidence type="ECO:0000256" key="1">
    <source>
        <dbReference type="ARBA" id="ARBA00004370"/>
    </source>
</evidence>
<feature type="domain" description="GGDEF" evidence="8">
    <location>
        <begin position="715"/>
        <end position="849"/>
    </location>
</feature>
<dbReference type="InterPro" id="IPR000014">
    <property type="entry name" value="PAS"/>
</dbReference>
<keyword evidence="9" id="KW-0548">Nucleotidyltransferase</keyword>
<dbReference type="InterPro" id="IPR043128">
    <property type="entry name" value="Rev_trsase/Diguanyl_cyclase"/>
</dbReference>
<keyword evidence="10" id="KW-1185">Reference proteome</keyword>
<dbReference type="PROSITE" id="PS50887">
    <property type="entry name" value="GGDEF"/>
    <property type="match status" value="1"/>
</dbReference>
<dbReference type="InterPro" id="IPR050469">
    <property type="entry name" value="Diguanylate_Cyclase"/>
</dbReference>
<dbReference type="SMART" id="SM00267">
    <property type="entry name" value="GGDEF"/>
    <property type="match status" value="1"/>
</dbReference>